<evidence type="ECO:0000313" key="2">
    <source>
        <dbReference type="EMBL" id="KAH9301368.1"/>
    </source>
</evidence>
<proteinExistence type="predicted"/>
<feature type="non-terminal residue" evidence="2">
    <location>
        <position position="1"/>
    </location>
</feature>
<keyword evidence="3" id="KW-1185">Reference proteome</keyword>
<protein>
    <submittedName>
        <fullName evidence="2">Uncharacterized protein</fullName>
    </submittedName>
</protein>
<dbReference type="EMBL" id="JAHRHJ020000009">
    <property type="protein sequence ID" value="KAH9301368.1"/>
    <property type="molecule type" value="Genomic_DNA"/>
</dbReference>
<evidence type="ECO:0000256" key="1">
    <source>
        <dbReference type="SAM" id="MobiDB-lite"/>
    </source>
</evidence>
<dbReference type="Proteomes" id="UP000824469">
    <property type="component" value="Unassembled WGS sequence"/>
</dbReference>
<sequence>AEGGHESTASTTRFSGCYSGEGSSLGSGVGTTGVACYCTGTNWGVTGVVSLGTGTGATSGPCSGSDGSSTTTIGIGSGSGHTGR</sequence>
<reference evidence="2 3" key="1">
    <citation type="journal article" date="2021" name="Nat. Plants">
        <title>The Taxus genome provides insights into paclitaxel biosynthesis.</title>
        <authorList>
            <person name="Xiong X."/>
            <person name="Gou J."/>
            <person name="Liao Q."/>
            <person name="Li Y."/>
            <person name="Zhou Q."/>
            <person name="Bi G."/>
            <person name="Li C."/>
            <person name="Du R."/>
            <person name="Wang X."/>
            <person name="Sun T."/>
            <person name="Guo L."/>
            <person name="Liang H."/>
            <person name="Lu P."/>
            <person name="Wu Y."/>
            <person name="Zhang Z."/>
            <person name="Ro D.K."/>
            <person name="Shang Y."/>
            <person name="Huang S."/>
            <person name="Yan J."/>
        </authorList>
    </citation>
    <scope>NUCLEOTIDE SEQUENCE [LARGE SCALE GENOMIC DNA]</scope>
    <source>
        <strain evidence="2">Ta-2019</strain>
    </source>
</reference>
<feature type="compositionally biased region" description="Gly residues" evidence="1">
    <location>
        <begin position="75"/>
        <end position="84"/>
    </location>
</feature>
<gene>
    <name evidence="2" type="ORF">KI387_012951</name>
</gene>
<accession>A0AA38CRW0</accession>
<evidence type="ECO:0000313" key="3">
    <source>
        <dbReference type="Proteomes" id="UP000824469"/>
    </source>
</evidence>
<comment type="caution">
    <text evidence="2">The sequence shown here is derived from an EMBL/GenBank/DDBJ whole genome shotgun (WGS) entry which is preliminary data.</text>
</comment>
<feature type="region of interest" description="Disordered" evidence="1">
    <location>
        <begin position="56"/>
        <end position="84"/>
    </location>
</feature>
<feature type="region of interest" description="Disordered" evidence="1">
    <location>
        <begin position="1"/>
        <end position="28"/>
    </location>
</feature>
<feature type="compositionally biased region" description="Low complexity" evidence="1">
    <location>
        <begin position="56"/>
        <end position="74"/>
    </location>
</feature>
<feature type="non-terminal residue" evidence="2">
    <location>
        <position position="84"/>
    </location>
</feature>
<organism evidence="2 3">
    <name type="scientific">Taxus chinensis</name>
    <name type="common">Chinese yew</name>
    <name type="synonym">Taxus wallichiana var. chinensis</name>
    <dbReference type="NCBI Taxonomy" id="29808"/>
    <lineage>
        <taxon>Eukaryota</taxon>
        <taxon>Viridiplantae</taxon>
        <taxon>Streptophyta</taxon>
        <taxon>Embryophyta</taxon>
        <taxon>Tracheophyta</taxon>
        <taxon>Spermatophyta</taxon>
        <taxon>Pinopsida</taxon>
        <taxon>Pinidae</taxon>
        <taxon>Conifers II</taxon>
        <taxon>Cupressales</taxon>
        <taxon>Taxaceae</taxon>
        <taxon>Taxus</taxon>
    </lineage>
</organism>
<name>A0AA38CRW0_TAXCH</name>
<dbReference type="AlphaFoldDB" id="A0AA38CRW0"/>